<proteinExistence type="predicted"/>
<evidence type="ECO:0000313" key="5">
    <source>
        <dbReference type="EMBL" id="MDI6447503.1"/>
    </source>
</evidence>
<keyword evidence="2" id="KW-0418">Kinase</keyword>
<evidence type="ECO:0000259" key="4">
    <source>
        <dbReference type="Pfam" id="PF00288"/>
    </source>
</evidence>
<dbReference type="GO" id="GO:0016301">
    <property type="term" value="F:kinase activity"/>
    <property type="evidence" value="ECO:0007669"/>
    <property type="project" value="UniProtKB-KW"/>
</dbReference>
<sequence>MIIRTQAYPRAGLIGNPSDGYFGKTISFVFGNFRAEVVLYETPELEILPSLKDHSCFNNIADIVRDVRLHGYYGGIRLLKATIKTFYDYCQDNQIVLHEKNFTIRYCSNIPHGVGLAGSSAIITACLRALMAFYGVSIPKYVQANLVLAAERNELHIPAGLQDRVIQVYEGLVYMDFAEETMTRQGYGDYTPLDPALLPKLYIAYRDDLSEPTEKFHNNIRLRFEQGERKVVNAMRFWARLTDQVHRRLLDGQGDEIGELLNANFDRRRQIYKISDDNLRMVEQARATGASAKFTGSGGAIVGTYIDERVFAELRKRLGKLNIKVIKPKIPHPEARTRT</sequence>
<keyword evidence="1" id="KW-0547">Nucleotide-binding</keyword>
<dbReference type="SUPFAM" id="SSF55060">
    <property type="entry name" value="GHMP Kinase, C-terminal domain"/>
    <property type="match status" value="1"/>
</dbReference>
<dbReference type="AlphaFoldDB" id="A0AAW6TPC3"/>
<evidence type="ECO:0000256" key="2">
    <source>
        <dbReference type="ARBA" id="ARBA00022777"/>
    </source>
</evidence>
<dbReference type="PRINTS" id="PR00960">
    <property type="entry name" value="LMBPPROTEIN"/>
</dbReference>
<evidence type="ECO:0000256" key="3">
    <source>
        <dbReference type="ARBA" id="ARBA00022840"/>
    </source>
</evidence>
<dbReference type="EMBL" id="JASCXX010000001">
    <property type="protein sequence ID" value="MDI6447503.1"/>
    <property type="molecule type" value="Genomic_DNA"/>
</dbReference>
<dbReference type="PANTHER" id="PTHR38710:SF1">
    <property type="entry name" value="WITH PUTATIVE URIDYL PYROPHOSPHORYLASE-RELATED"/>
    <property type="match status" value="1"/>
</dbReference>
<dbReference type="InterPro" id="IPR053034">
    <property type="entry name" value="Glucuronokinase-like"/>
</dbReference>
<protein>
    <recommendedName>
        <fullName evidence="4">GHMP kinase N-terminal domain-containing protein</fullName>
    </recommendedName>
</protein>
<evidence type="ECO:0000313" key="6">
    <source>
        <dbReference type="Proteomes" id="UP001431776"/>
    </source>
</evidence>
<dbReference type="PANTHER" id="PTHR38710">
    <property type="entry name" value="WITH PUTATIVE URIDYL PYROPHOSPHORYLASE-RELATED"/>
    <property type="match status" value="1"/>
</dbReference>
<dbReference type="GO" id="GO:0005524">
    <property type="term" value="F:ATP binding"/>
    <property type="evidence" value="ECO:0007669"/>
    <property type="project" value="UniProtKB-KW"/>
</dbReference>
<evidence type="ECO:0000256" key="1">
    <source>
        <dbReference type="ARBA" id="ARBA00022741"/>
    </source>
</evidence>
<dbReference type="InterPro" id="IPR006204">
    <property type="entry name" value="GHMP_kinase_N_dom"/>
</dbReference>
<reference evidence="5" key="1">
    <citation type="submission" date="2023-05" db="EMBL/GenBank/DDBJ databases">
        <title>Anaerotaeda fermentans gen. nov., sp. nov., a novel anaerobic planctomycete of the new family within the order Sedimentisphaerales isolated from Taman Peninsula, Russia.</title>
        <authorList>
            <person name="Khomyakova M.A."/>
            <person name="Merkel A.Y."/>
            <person name="Slobodkin A.I."/>
        </authorList>
    </citation>
    <scope>NUCLEOTIDE SEQUENCE</scope>
    <source>
        <strain evidence="5">M17dextr</strain>
    </source>
</reference>
<comment type="caution">
    <text evidence="5">The sequence shown here is derived from an EMBL/GenBank/DDBJ whole genome shotgun (WGS) entry which is preliminary data.</text>
</comment>
<dbReference type="InterPro" id="IPR020568">
    <property type="entry name" value="Ribosomal_Su5_D2-typ_SF"/>
</dbReference>
<organism evidence="5 6">
    <name type="scientific">Anaerobaca lacustris</name>
    <dbReference type="NCBI Taxonomy" id="3044600"/>
    <lineage>
        <taxon>Bacteria</taxon>
        <taxon>Pseudomonadati</taxon>
        <taxon>Planctomycetota</taxon>
        <taxon>Phycisphaerae</taxon>
        <taxon>Sedimentisphaerales</taxon>
        <taxon>Anaerobacaceae</taxon>
        <taxon>Anaerobaca</taxon>
    </lineage>
</organism>
<keyword evidence="6" id="KW-1185">Reference proteome</keyword>
<dbReference type="SUPFAM" id="SSF54211">
    <property type="entry name" value="Ribosomal protein S5 domain 2-like"/>
    <property type="match status" value="1"/>
</dbReference>
<dbReference type="Proteomes" id="UP001431776">
    <property type="component" value="Unassembled WGS sequence"/>
</dbReference>
<accession>A0AAW6TPC3</accession>
<dbReference type="Gene3D" id="3.30.230.120">
    <property type="match status" value="1"/>
</dbReference>
<dbReference type="InterPro" id="IPR036554">
    <property type="entry name" value="GHMP_kinase_C_sf"/>
</dbReference>
<dbReference type="InterPro" id="IPR001174">
    <property type="entry name" value="HddA/FKP"/>
</dbReference>
<feature type="domain" description="GHMP kinase N-terminal" evidence="4">
    <location>
        <begin position="82"/>
        <end position="171"/>
    </location>
</feature>
<name>A0AAW6TPC3_9BACT</name>
<keyword evidence="2" id="KW-0808">Transferase</keyword>
<dbReference type="Pfam" id="PF00288">
    <property type="entry name" value="GHMP_kinases_N"/>
    <property type="match status" value="1"/>
</dbReference>
<keyword evidence="3" id="KW-0067">ATP-binding</keyword>
<gene>
    <name evidence="5" type="ORF">QJ522_00485</name>
</gene>
<dbReference type="RefSeq" id="WP_349242914.1">
    <property type="nucleotide sequence ID" value="NZ_JASCXX010000001.1"/>
</dbReference>